<gene>
    <name evidence="11" type="primary">ptsG2</name>
    <name evidence="11" type="ORF">SAPIS_v1c05500</name>
</gene>
<evidence type="ECO:0000256" key="2">
    <source>
        <dbReference type="ARBA" id="ARBA00022448"/>
    </source>
</evidence>
<dbReference type="GO" id="GO:0009401">
    <property type="term" value="P:phosphoenolpyruvate-dependent sugar phosphotransferase system"/>
    <property type="evidence" value="ECO:0007669"/>
    <property type="project" value="UniProtKB-KW"/>
</dbReference>
<keyword evidence="3" id="KW-1003">Cell membrane</keyword>
<dbReference type="KEGG" id="sapi:SAPIS_v1c05500"/>
<evidence type="ECO:0000313" key="12">
    <source>
        <dbReference type="Proteomes" id="UP000018550"/>
    </source>
</evidence>
<dbReference type="RefSeq" id="WP_023789438.1">
    <property type="nucleotide sequence ID" value="NC_022998.1"/>
</dbReference>
<dbReference type="GO" id="GO:0005886">
    <property type="term" value="C:plasma membrane"/>
    <property type="evidence" value="ECO:0007669"/>
    <property type="project" value="UniProtKB-SubCell"/>
</dbReference>
<dbReference type="AlphaFoldDB" id="V5RKQ3"/>
<dbReference type="OrthoDB" id="9764327at2"/>
<keyword evidence="5" id="KW-0598">Phosphotransferase system</keyword>
<accession>V5RKQ3</accession>
<dbReference type="EMBL" id="CP006682">
    <property type="protein sequence ID" value="AHB36395.1"/>
    <property type="molecule type" value="Genomic_DNA"/>
</dbReference>
<dbReference type="GO" id="GO:0008982">
    <property type="term" value="F:protein-N(PI)-phosphohistidine-sugar phosphotransferase activity"/>
    <property type="evidence" value="ECO:0007669"/>
    <property type="project" value="InterPro"/>
</dbReference>
<keyword evidence="12" id="KW-1185">Reference proteome</keyword>
<dbReference type="HOGENOM" id="CLU_012312_1_0_14"/>
<keyword evidence="7 9" id="KW-1133">Transmembrane helix</keyword>
<feature type="transmembrane region" description="Helical" evidence="9">
    <location>
        <begin position="28"/>
        <end position="55"/>
    </location>
</feature>
<dbReference type="InterPro" id="IPR003352">
    <property type="entry name" value="PTS_EIIC"/>
</dbReference>
<sequence length="595" mass="68588">MKITALRKKELDISYYTKASFRSFVGKLGASFSFVIILMPIFGLIITFGNIFRIYLPGGSDNVLSKLFTSVGQILFLNIGVWFALAISIGFSKNKGAAVYVTLLSYIIFIVIINSFLKINDNNKNTFSILFWKALNQKIYLTDLFGYKTFNTGVIGGIMIGSLNVIFFNFTKNVSLPKSLSFFEKEKFALLIMPLYSFVFSLIFIMIWPILGFLLSWLGSQVAKSPNGLDSFVFRTIQRMLIPFGSSLLWQAPMWYTQIGGDLSQYQSQLLAEYLSRTNGISREIYDQIYNLGSLDIDSIFDILKTNNIEYLLNNIEEWIYQTSSVEKLWEISGDQRISIAILNSKYVSIDDCWNIGFRVTRFLTGGFVNSMFVLPTLALFLFLKNSNRKEYGYYISTALTSFLLGITEPVEYMFCFIMPGYFFLVYAPLTGFMGMTTSLLQVKVGTTFSTGLFDFVMNGVIPTINGQKTGIYWIPLVGIIYSLIGYFSFYLWFKFFDINIEKTKKISSWEIKKQCLELIEYFEGSKNIMSIEINNDILKLKLRSLSNLKGYHKWFKNFRIENGFLYFEINEERKKLMKTFVESFQVTNKLIMHR</sequence>
<keyword evidence="4" id="KW-0762">Sugar transport</keyword>
<dbReference type="Proteomes" id="UP000018550">
    <property type="component" value="Chromosome"/>
</dbReference>
<dbReference type="STRING" id="1276258.SAPIS_v1c05500"/>
<dbReference type="Pfam" id="PF02378">
    <property type="entry name" value="PTS_EIIC"/>
    <property type="match status" value="1"/>
</dbReference>
<reference evidence="11 12" key="1">
    <citation type="journal article" date="2014" name="Genome Announc.">
        <title>Complete Genome Sequence of Spiroplasma apis B31T (ATCC 33834), a Bacterium Associated with May Disease of Honeybees (Apis mellifera).</title>
        <authorList>
            <person name="Ku C."/>
            <person name="Lo W.S."/>
            <person name="Chen L.L."/>
            <person name="Kuo C.H."/>
        </authorList>
    </citation>
    <scope>NUCLEOTIDE SEQUENCE [LARGE SCALE GENOMIC DNA]</scope>
    <source>
        <strain evidence="11">B31</strain>
    </source>
</reference>
<organism evidence="11 12">
    <name type="scientific">Spiroplasma apis B31</name>
    <dbReference type="NCBI Taxonomy" id="1276258"/>
    <lineage>
        <taxon>Bacteria</taxon>
        <taxon>Bacillati</taxon>
        <taxon>Mycoplasmatota</taxon>
        <taxon>Mollicutes</taxon>
        <taxon>Entomoplasmatales</taxon>
        <taxon>Spiroplasmataceae</taxon>
        <taxon>Spiroplasma</taxon>
    </lineage>
</organism>
<feature type="transmembrane region" description="Helical" evidence="9">
    <location>
        <begin position="97"/>
        <end position="117"/>
    </location>
</feature>
<dbReference type="PANTHER" id="PTHR30009:SF20">
    <property type="entry name" value="PTS SYSTEM GLUCOSE-SPECIFIC EIICB COMPONENT-RELATED"/>
    <property type="match status" value="1"/>
</dbReference>
<dbReference type="PROSITE" id="PS51103">
    <property type="entry name" value="PTS_EIIC_TYPE_1"/>
    <property type="match status" value="1"/>
</dbReference>
<feature type="transmembrane region" description="Helical" evidence="9">
    <location>
        <begin position="471"/>
        <end position="494"/>
    </location>
</feature>
<evidence type="ECO:0000256" key="1">
    <source>
        <dbReference type="ARBA" id="ARBA00004651"/>
    </source>
</evidence>
<dbReference type="PATRIC" id="fig|1276258.3.peg.558"/>
<evidence type="ECO:0000256" key="6">
    <source>
        <dbReference type="ARBA" id="ARBA00022692"/>
    </source>
</evidence>
<proteinExistence type="predicted"/>
<feature type="transmembrane region" description="Helical" evidence="9">
    <location>
        <begin position="191"/>
        <end position="218"/>
    </location>
</feature>
<keyword evidence="2" id="KW-0813">Transport</keyword>
<dbReference type="GO" id="GO:0090563">
    <property type="term" value="F:protein-phosphocysteine-sugar phosphotransferase activity"/>
    <property type="evidence" value="ECO:0007669"/>
    <property type="project" value="TreeGrafter"/>
</dbReference>
<evidence type="ECO:0000256" key="9">
    <source>
        <dbReference type="SAM" id="Phobius"/>
    </source>
</evidence>
<feature type="transmembrane region" description="Helical" evidence="9">
    <location>
        <begin position="363"/>
        <end position="384"/>
    </location>
</feature>
<dbReference type="InterPro" id="IPR013013">
    <property type="entry name" value="PTS_EIIC_1"/>
</dbReference>
<protein>
    <submittedName>
        <fullName evidence="11">PTS system glucose-specific IIBC component</fullName>
    </submittedName>
</protein>
<feature type="transmembrane region" description="Helical" evidence="9">
    <location>
        <begin position="391"/>
        <end position="407"/>
    </location>
</feature>
<evidence type="ECO:0000256" key="4">
    <source>
        <dbReference type="ARBA" id="ARBA00022597"/>
    </source>
</evidence>
<feature type="domain" description="PTS EIIC type-1" evidence="10">
    <location>
        <begin position="19"/>
        <end position="506"/>
    </location>
</feature>
<evidence type="ECO:0000256" key="3">
    <source>
        <dbReference type="ARBA" id="ARBA00022475"/>
    </source>
</evidence>
<feature type="transmembrane region" description="Helical" evidence="9">
    <location>
        <begin position="67"/>
        <end position="85"/>
    </location>
</feature>
<feature type="transmembrane region" description="Helical" evidence="9">
    <location>
        <begin position="445"/>
        <end position="465"/>
    </location>
</feature>
<name>V5RKQ3_SPIAP</name>
<dbReference type="InterPro" id="IPR050429">
    <property type="entry name" value="PTS_Glucose_EIICBA"/>
</dbReference>
<evidence type="ECO:0000256" key="7">
    <source>
        <dbReference type="ARBA" id="ARBA00022989"/>
    </source>
</evidence>
<evidence type="ECO:0000313" key="11">
    <source>
        <dbReference type="EMBL" id="AHB36395.1"/>
    </source>
</evidence>
<keyword evidence="6 9" id="KW-0812">Transmembrane</keyword>
<evidence type="ECO:0000256" key="8">
    <source>
        <dbReference type="ARBA" id="ARBA00023136"/>
    </source>
</evidence>
<dbReference type="eggNOG" id="COG1263">
    <property type="taxonomic scope" value="Bacteria"/>
</dbReference>
<keyword evidence="8 9" id="KW-0472">Membrane</keyword>
<evidence type="ECO:0000259" key="10">
    <source>
        <dbReference type="PROSITE" id="PS51103"/>
    </source>
</evidence>
<feature type="transmembrane region" description="Helical" evidence="9">
    <location>
        <begin position="150"/>
        <end position="170"/>
    </location>
</feature>
<feature type="transmembrane region" description="Helical" evidence="9">
    <location>
        <begin position="413"/>
        <end position="433"/>
    </location>
</feature>
<evidence type="ECO:0000256" key="5">
    <source>
        <dbReference type="ARBA" id="ARBA00022683"/>
    </source>
</evidence>
<comment type="subcellular location">
    <subcellularLocation>
        <location evidence="1">Cell membrane</location>
        <topology evidence="1">Multi-pass membrane protein</topology>
    </subcellularLocation>
</comment>
<dbReference type="PANTHER" id="PTHR30009">
    <property type="entry name" value="CYTOCHROME C-TYPE SYNTHESIS PROTEIN AND PTS TRANSMEMBRANE COMPONENT"/>
    <property type="match status" value="1"/>
</dbReference>